<name>A0A3D8YHG6_9BACT</name>
<gene>
    <name evidence="2" type="ORF">DSL64_07560</name>
</gene>
<organism evidence="2 3">
    <name type="scientific">Dyadobacter luteus</name>
    <dbReference type="NCBI Taxonomy" id="2259619"/>
    <lineage>
        <taxon>Bacteria</taxon>
        <taxon>Pseudomonadati</taxon>
        <taxon>Bacteroidota</taxon>
        <taxon>Cytophagia</taxon>
        <taxon>Cytophagales</taxon>
        <taxon>Spirosomataceae</taxon>
        <taxon>Dyadobacter</taxon>
    </lineage>
</organism>
<evidence type="ECO:0000256" key="1">
    <source>
        <dbReference type="SAM" id="Phobius"/>
    </source>
</evidence>
<comment type="caution">
    <text evidence="2">The sequence shown here is derived from an EMBL/GenBank/DDBJ whole genome shotgun (WGS) entry which is preliminary data.</text>
</comment>
<evidence type="ECO:0000313" key="3">
    <source>
        <dbReference type="Proteomes" id="UP000256373"/>
    </source>
</evidence>
<feature type="transmembrane region" description="Helical" evidence="1">
    <location>
        <begin position="33"/>
        <end position="52"/>
    </location>
</feature>
<sequence length="75" mass="8527">MKSSEHSIYTNHVGIVFYGNQSTRNTNHVKYRIMKKIVAVGVVTGVVMYTFFRSLSKRVSEKLETGSPEVQPLIH</sequence>
<accession>A0A3D8YHG6</accession>
<keyword evidence="1" id="KW-1133">Transmembrane helix</keyword>
<proteinExistence type="predicted"/>
<dbReference type="Proteomes" id="UP000256373">
    <property type="component" value="Unassembled WGS sequence"/>
</dbReference>
<keyword evidence="3" id="KW-1185">Reference proteome</keyword>
<keyword evidence="1" id="KW-0472">Membrane</keyword>
<protein>
    <submittedName>
        <fullName evidence="2">Uncharacterized protein</fullName>
    </submittedName>
</protein>
<evidence type="ECO:0000313" key="2">
    <source>
        <dbReference type="EMBL" id="REA62769.1"/>
    </source>
</evidence>
<keyword evidence="1" id="KW-0812">Transmembrane</keyword>
<dbReference type="EMBL" id="QNUL01000004">
    <property type="protein sequence ID" value="REA62769.1"/>
    <property type="molecule type" value="Genomic_DNA"/>
</dbReference>
<reference evidence="2 3" key="1">
    <citation type="submission" date="2018-07" db="EMBL/GenBank/DDBJ databases">
        <title>Dyadobacter roseus sp. nov., isolated from rose rhizosphere soil.</title>
        <authorList>
            <person name="Chen L."/>
        </authorList>
    </citation>
    <scope>NUCLEOTIDE SEQUENCE [LARGE SCALE GENOMIC DNA]</scope>
    <source>
        <strain evidence="2 3">RS19</strain>
    </source>
</reference>
<dbReference type="AlphaFoldDB" id="A0A3D8YHG6"/>